<feature type="binding site" evidence="8">
    <location>
        <position position="81"/>
    </location>
    <ligand>
        <name>Na(+)</name>
        <dbReference type="ChEBI" id="CHEBI:29101"/>
        <label>1</label>
    </ligand>
</feature>
<dbReference type="PROSITE" id="PS50267">
    <property type="entry name" value="NA_NEUROTRAN_SYMP_3"/>
    <property type="match status" value="1"/>
</dbReference>
<comment type="similarity">
    <text evidence="2 10">Belongs to the sodium:neurotransmitter symporter (SNF) (TC 2.A.22) family.</text>
</comment>
<feature type="region of interest" description="Disordered" evidence="11">
    <location>
        <begin position="15"/>
        <end position="43"/>
    </location>
</feature>
<dbReference type="EMBL" id="GEFH01000809">
    <property type="protein sequence ID" value="JAP67772.1"/>
    <property type="molecule type" value="mRNA"/>
</dbReference>
<dbReference type="PANTHER" id="PTHR11616">
    <property type="entry name" value="SODIUM/CHLORIDE DEPENDENT TRANSPORTER"/>
    <property type="match status" value="1"/>
</dbReference>
<feature type="binding site" evidence="8">
    <location>
        <position position="82"/>
    </location>
    <ligand>
        <name>Na(+)</name>
        <dbReference type="ChEBI" id="CHEBI:29101"/>
        <label>1</label>
    </ligand>
</feature>
<dbReference type="SUPFAM" id="SSF161070">
    <property type="entry name" value="SNF-like"/>
    <property type="match status" value="1"/>
</dbReference>
<organism evidence="13">
    <name type="scientific">Hyalomma excavatum</name>
    <dbReference type="NCBI Taxonomy" id="257692"/>
    <lineage>
        <taxon>Eukaryota</taxon>
        <taxon>Metazoa</taxon>
        <taxon>Ecdysozoa</taxon>
        <taxon>Arthropoda</taxon>
        <taxon>Chelicerata</taxon>
        <taxon>Arachnida</taxon>
        <taxon>Acari</taxon>
        <taxon>Parasitiformes</taxon>
        <taxon>Ixodida</taxon>
        <taxon>Ixodoidea</taxon>
        <taxon>Ixodidae</taxon>
        <taxon>Hyalomminae</taxon>
        <taxon>Hyalomma</taxon>
    </lineage>
</organism>
<feature type="transmembrane region" description="Helical" evidence="12">
    <location>
        <begin position="371"/>
        <end position="396"/>
    </location>
</feature>
<feature type="transmembrane region" description="Helical" evidence="12">
    <location>
        <begin position="472"/>
        <end position="497"/>
    </location>
</feature>
<feature type="transmembrane region" description="Helical" evidence="12">
    <location>
        <begin position="338"/>
        <end position="359"/>
    </location>
</feature>
<evidence type="ECO:0000256" key="3">
    <source>
        <dbReference type="ARBA" id="ARBA00022448"/>
    </source>
</evidence>
<keyword evidence="6 12" id="KW-1133">Transmembrane helix</keyword>
<protein>
    <recommendedName>
        <fullName evidence="10">Transporter</fullName>
    </recommendedName>
</protein>
<dbReference type="AlphaFoldDB" id="A0A131XN80"/>
<keyword evidence="5 10" id="KW-0769">Symport</keyword>
<reference evidence="13" key="1">
    <citation type="journal article" date="2017" name="Ticks Tick Borne Dis.">
        <title>An insight into the sialome of Hyalomma excavatum.</title>
        <authorList>
            <person name="Ribeiro J.M."/>
            <person name="Slovak M."/>
            <person name="Francischetti I.M."/>
        </authorList>
    </citation>
    <scope>NUCLEOTIDE SEQUENCE</scope>
    <source>
        <strain evidence="13">Samish</strain>
        <tissue evidence="13">Salivary glands</tissue>
    </source>
</reference>
<name>A0A131XN80_9ACAR</name>
<feature type="transmembrane region" description="Helical" evidence="12">
    <location>
        <begin position="430"/>
        <end position="451"/>
    </location>
</feature>
<evidence type="ECO:0000256" key="7">
    <source>
        <dbReference type="ARBA" id="ARBA00023136"/>
    </source>
</evidence>
<keyword evidence="4 10" id="KW-0812">Transmembrane</keyword>
<feature type="region of interest" description="Disordered" evidence="11">
    <location>
        <begin position="637"/>
        <end position="697"/>
    </location>
</feature>
<feature type="transmembrane region" description="Helical" evidence="12">
    <location>
        <begin position="289"/>
        <end position="306"/>
    </location>
</feature>
<dbReference type="PANTHER" id="PTHR11616:SF240">
    <property type="entry name" value="BLOATED TUBULES, ISOFORM B-RELATED"/>
    <property type="match status" value="1"/>
</dbReference>
<feature type="transmembrane region" description="Helical" evidence="12">
    <location>
        <begin position="102"/>
        <end position="124"/>
    </location>
</feature>
<dbReference type="Pfam" id="PF00209">
    <property type="entry name" value="SNF"/>
    <property type="match status" value="1"/>
</dbReference>
<feature type="binding site" evidence="8">
    <location>
        <position position="442"/>
    </location>
    <ligand>
        <name>Na(+)</name>
        <dbReference type="ChEBI" id="CHEBI:29101"/>
        <label>1</label>
    </ligand>
</feature>
<feature type="binding site" evidence="8">
    <location>
        <position position="86"/>
    </location>
    <ligand>
        <name>Na(+)</name>
        <dbReference type="ChEBI" id="CHEBI:29101"/>
        <label>1</label>
    </ligand>
</feature>
<feature type="transmembrane region" description="Helical" evidence="12">
    <location>
        <begin position="503"/>
        <end position="525"/>
    </location>
</feature>
<evidence type="ECO:0000256" key="4">
    <source>
        <dbReference type="ARBA" id="ARBA00022692"/>
    </source>
</evidence>
<comment type="subcellular location">
    <subcellularLocation>
        <location evidence="1">Membrane</location>
        <topology evidence="1">Multi-pass membrane protein</topology>
    </subcellularLocation>
</comment>
<dbReference type="InterPro" id="IPR000175">
    <property type="entry name" value="Na/ntran_symport"/>
</dbReference>
<dbReference type="GO" id="GO:0005886">
    <property type="term" value="C:plasma membrane"/>
    <property type="evidence" value="ECO:0007669"/>
    <property type="project" value="TreeGrafter"/>
</dbReference>
<dbReference type="GO" id="GO:0046872">
    <property type="term" value="F:metal ion binding"/>
    <property type="evidence" value="ECO:0007669"/>
    <property type="project" value="UniProtKB-KW"/>
</dbReference>
<evidence type="ECO:0000256" key="5">
    <source>
        <dbReference type="ARBA" id="ARBA00022847"/>
    </source>
</evidence>
<accession>A0A131XN80</accession>
<feature type="transmembrane region" description="Helical" evidence="12">
    <location>
        <begin position="580"/>
        <end position="605"/>
    </location>
</feature>
<dbReference type="PROSITE" id="PS00754">
    <property type="entry name" value="NA_NEUROTRAN_SYMP_2"/>
    <property type="match status" value="1"/>
</dbReference>
<feature type="transmembrane region" description="Helical" evidence="12">
    <location>
        <begin position="71"/>
        <end position="90"/>
    </location>
</feature>
<dbReference type="PROSITE" id="PS00610">
    <property type="entry name" value="NA_NEUROTRAN_SYMP_1"/>
    <property type="match status" value="1"/>
</dbReference>
<keyword evidence="3 10" id="KW-0813">Transport</keyword>
<evidence type="ECO:0000256" key="6">
    <source>
        <dbReference type="ARBA" id="ARBA00022989"/>
    </source>
</evidence>
<sequence length="697" mass="78347">MLRGIPQYYFLKTSSKDGEEGDHEPMLEQANGNHHHTVALPPPPPDIPEVIITAARDVDENKERGNWSSGVEFLLSCLSYAVGLGNIWRFPYLCYRNGGGAFLIPYSVMLLFVGLPLFLMELSFGQYASEGPITIWKISPLFQGIGYAMFLMTALVGVYYNMILAWSLFYLGSSLTTTLPWSSCSNWWNTDACRRFDTKNCTAHGGVHLANGSCIIQDEVDPAVWDAVKNSTDNTKMASDEFFHNFVLDLTEGLHDLGGVRWQLALCLFACWVIVFFCLYRGVKTMGKVVYFTALFPYVVLVILLIRSCTLEGAYDGIMFYLTPQWERLMEARVWGDAAMQIFFSLSPCWGGLITLASYNRFHNNCYRDTLFICFGNCGTSFFAGFVIFSIVGFMAHKLGVNVSEVAAQGPGLAFVAYPEAVTHLPLPPLWAFLFFFMLMTLGMGTQFTIIETVVTTIVDTWPEKLQHRKPLVLLGVCTTLFFAGLIICTNGGMYVLQLMDNYCASFSALMIGLTEIIVIAWVYGVDRFMEDIKVMLGHYPFPVRYWRLVWKYLVPSLILAILVFSWIDMPATKYGDYEFPAWATAVGFLFSFASVSAIPIVAIMKIYNARGTLKERIKMLSQPTAEWGPKLQMHRMETHSPKHTDSQVPLALPSYNQDGDDDDVFPVYYKPDNGDSESEAGGISLNIRKSSYETGR</sequence>
<evidence type="ECO:0000313" key="13">
    <source>
        <dbReference type="EMBL" id="JAP67772.1"/>
    </source>
</evidence>
<proteinExistence type="evidence at transcript level"/>
<evidence type="ECO:0000256" key="10">
    <source>
        <dbReference type="RuleBase" id="RU003732"/>
    </source>
</evidence>
<feature type="transmembrane region" description="Helical" evidence="12">
    <location>
        <begin position="260"/>
        <end position="280"/>
    </location>
</feature>
<dbReference type="InterPro" id="IPR037272">
    <property type="entry name" value="SNS_sf"/>
</dbReference>
<evidence type="ECO:0000256" key="9">
    <source>
        <dbReference type="PIRSR" id="PIRSR600175-2"/>
    </source>
</evidence>
<evidence type="ECO:0000256" key="8">
    <source>
        <dbReference type="PIRSR" id="PIRSR600175-1"/>
    </source>
</evidence>
<feature type="compositionally biased region" description="Basic and acidic residues" evidence="11">
    <location>
        <begin position="15"/>
        <end position="26"/>
    </location>
</feature>
<feature type="transmembrane region" description="Helical" evidence="12">
    <location>
        <begin position="145"/>
        <end position="171"/>
    </location>
</feature>
<keyword evidence="8" id="KW-0915">Sodium</keyword>
<keyword evidence="9" id="KW-1015">Disulfide bond</keyword>
<feature type="transmembrane region" description="Helical" evidence="12">
    <location>
        <begin position="546"/>
        <end position="568"/>
    </location>
</feature>
<feature type="disulfide bond" evidence="9">
    <location>
        <begin position="184"/>
        <end position="193"/>
    </location>
</feature>
<dbReference type="PRINTS" id="PR00176">
    <property type="entry name" value="NANEUSMPORT"/>
</dbReference>
<evidence type="ECO:0000256" key="2">
    <source>
        <dbReference type="ARBA" id="ARBA00006459"/>
    </source>
</evidence>
<evidence type="ECO:0000256" key="12">
    <source>
        <dbReference type="SAM" id="Phobius"/>
    </source>
</evidence>
<evidence type="ECO:0000256" key="11">
    <source>
        <dbReference type="SAM" id="MobiDB-lite"/>
    </source>
</evidence>
<feature type="compositionally biased region" description="Basic and acidic residues" evidence="11">
    <location>
        <begin position="637"/>
        <end position="646"/>
    </location>
</feature>
<feature type="binding site" evidence="8">
    <location>
        <position position="377"/>
    </location>
    <ligand>
        <name>Na(+)</name>
        <dbReference type="ChEBI" id="CHEBI:29101"/>
        <label>1</label>
    </ligand>
</feature>
<dbReference type="GO" id="GO:0015375">
    <property type="term" value="F:glycine:sodium symporter activity"/>
    <property type="evidence" value="ECO:0007669"/>
    <property type="project" value="TreeGrafter"/>
</dbReference>
<feature type="binding site" evidence="8">
    <location>
        <position position="345"/>
    </location>
    <ligand>
        <name>Na(+)</name>
        <dbReference type="ChEBI" id="CHEBI:29101"/>
        <label>1</label>
    </ligand>
</feature>
<feature type="compositionally biased region" description="Polar residues" evidence="11">
    <location>
        <begin position="688"/>
        <end position="697"/>
    </location>
</feature>
<evidence type="ECO:0000256" key="1">
    <source>
        <dbReference type="ARBA" id="ARBA00004141"/>
    </source>
</evidence>
<keyword evidence="8" id="KW-0479">Metal-binding</keyword>
<keyword evidence="7 12" id="KW-0472">Membrane</keyword>